<sequence>MHKAEHAELLRFLLSLITLKLTFRELWCSTSCLETVLREFLSCFSLIFRAFPAFCFSVIRYANHKNCPDSL</sequence>
<accession>A0A2N5NJP8</accession>
<name>A0A2N5NJP8_MEDGN</name>
<dbReference type="EMBL" id="NIHM01000006">
    <property type="protein sequence ID" value="PLT56255.1"/>
    <property type="molecule type" value="Genomic_DNA"/>
</dbReference>
<reference evidence="1 2" key="1">
    <citation type="journal article" date="2017" name="Genome Med.">
        <title>A novel Ruminococcus gnavus clade enriched in inflammatory bowel disease patients.</title>
        <authorList>
            <person name="Hall A.B."/>
            <person name="Yassour M."/>
            <person name="Sauk J."/>
            <person name="Garner A."/>
            <person name="Jiang X."/>
            <person name="Arthur T."/>
            <person name="Lagoudas G.K."/>
            <person name="Vatanen T."/>
            <person name="Fornelos N."/>
            <person name="Wilson R."/>
            <person name="Bertha M."/>
            <person name="Cohen M."/>
            <person name="Garber J."/>
            <person name="Khalili H."/>
            <person name="Gevers D."/>
            <person name="Ananthakrishnan A.N."/>
            <person name="Kugathasan S."/>
            <person name="Lander E.S."/>
            <person name="Blainey P."/>
            <person name="Vlamakis H."/>
            <person name="Xavier R.J."/>
            <person name="Huttenhower C."/>
        </authorList>
    </citation>
    <scope>NUCLEOTIDE SEQUENCE [LARGE SCALE GENOMIC DNA]</scope>
    <source>
        <strain evidence="1 2">RJX1118</strain>
    </source>
</reference>
<evidence type="ECO:0000313" key="1">
    <source>
        <dbReference type="EMBL" id="PLT56255.1"/>
    </source>
</evidence>
<proteinExistence type="predicted"/>
<protein>
    <submittedName>
        <fullName evidence="1">Uncharacterized protein</fullName>
    </submittedName>
</protein>
<dbReference type="AlphaFoldDB" id="A0A2N5NJP8"/>
<dbReference type="Proteomes" id="UP000234849">
    <property type="component" value="Unassembled WGS sequence"/>
</dbReference>
<evidence type="ECO:0000313" key="2">
    <source>
        <dbReference type="Proteomes" id="UP000234849"/>
    </source>
</evidence>
<comment type="caution">
    <text evidence="1">The sequence shown here is derived from an EMBL/GenBank/DDBJ whole genome shotgun (WGS) entry which is preliminary data.</text>
</comment>
<organism evidence="1 2">
    <name type="scientific">Mediterraneibacter gnavus</name>
    <name type="common">Ruminococcus gnavus</name>
    <dbReference type="NCBI Taxonomy" id="33038"/>
    <lineage>
        <taxon>Bacteria</taxon>
        <taxon>Bacillati</taxon>
        <taxon>Bacillota</taxon>
        <taxon>Clostridia</taxon>
        <taxon>Lachnospirales</taxon>
        <taxon>Lachnospiraceae</taxon>
        <taxon>Mediterraneibacter</taxon>
    </lineage>
</organism>
<gene>
    <name evidence="1" type="ORF">CDL18_06185</name>
</gene>